<dbReference type="Proteomes" id="UP000479710">
    <property type="component" value="Unassembled WGS sequence"/>
</dbReference>
<evidence type="ECO:0000313" key="2">
    <source>
        <dbReference type="Proteomes" id="UP000479710"/>
    </source>
</evidence>
<dbReference type="AlphaFoldDB" id="A0A6G1C8G3"/>
<reference evidence="1 2" key="1">
    <citation type="submission" date="2019-11" db="EMBL/GenBank/DDBJ databases">
        <title>Whole genome sequence of Oryza granulata.</title>
        <authorList>
            <person name="Li W."/>
        </authorList>
    </citation>
    <scope>NUCLEOTIDE SEQUENCE [LARGE SCALE GENOMIC DNA]</scope>
    <source>
        <strain evidence="2">cv. Menghai</strain>
        <tissue evidence="1">Leaf</tissue>
    </source>
</reference>
<name>A0A6G1C8G3_9ORYZ</name>
<gene>
    <name evidence="1" type="ORF">E2562_021858</name>
</gene>
<evidence type="ECO:0000313" key="1">
    <source>
        <dbReference type="EMBL" id="KAF0896321.1"/>
    </source>
</evidence>
<dbReference type="EMBL" id="SPHZ02000010">
    <property type="protein sequence ID" value="KAF0896321.1"/>
    <property type="molecule type" value="Genomic_DNA"/>
</dbReference>
<protein>
    <submittedName>
        <fullName evidence="1">Uncharacterized protein</fullName>
    </submittedName>
</protein>
<keyword evidence="2" id="KW-1185">Reference proteome</keyword>
<accession>A0A6G1C8G3</accession>
<proteinExistence type="predicted"/>
<sequence length="96" mass="9819">MGKLAGFEHGRGWGRRVASAGGGGWGTGRAVARMAGQGMCAACVGFAAVQVCQGKDDEAETLRGGRARRRTHRAGAAWLGISSNMWCACVVRPGGG</sequence>
<organism evidence="1 2">
    <name type="scientific">Oryza meyeriana var. granulata</name>
    <dbReference type="NCBI Taxonomy" id="110450"/>
    <lineage>
        <taxon>Eukaryota</taxon>
        <taxon>Viridiplantae</taxon>
        <taxon>Streptophyta</taxon>
        <taxon>Embryophyta</taxon>
        <taxon>Tracheophyta</taxon>
        <taxon>Spermatophyta</taxon>
        <taxon>Magnoliopsida</taxon>
        <taxon>Liliopsida</taxon>
        <taxon>Poales</taxon>
        <taxon>Poaceae</taxon>
        <taxon>BOP clade</taxon>
        <taxon>Oryzoideae</taxon>
        <taxon>Oryzeae</taxon>
        <taxon>Oryzinae</taxon>
        <taxon>Oryza</taxon>
        <taxon>Oryza meyeriana</taxon>
    </lineage>
</organism>
<comment type="caution">
    <text evidence="1">The sequence shown here is derived from an EMBL/GenBank/DDBJ whole genome shotgun (WGS) entry which is preliminary data.</text>
</comment>